<evidence type="ECO:0000313" key="8">
    <source>
        <dbReference type="EMBL" id="RZU62654.1"/>
    </source>
</evidence>
<sequence length="367" mass="38043">MTAALTPPTLQTLPDPIAANVVRARSRTRARLMAVVKADAYGHGAAPVARAAVAAGASWLGTTDVGDAVAIRAAGLRTPILTWLNPSGIDAEASAAHAIDVAVGSVDELETLLLQRAPAAVRVHLHVDAGMAREGCPEREWETLIARARAAHVDGRIEVRGLMGHLPSADRGDPAANAPAVERMRRARAAVVRAGFGPLLAHLAATSGTLTDPATHLDMVRVGAGLVGIDPSGRTALTGASRLTAPVVHSRAVAVGTAIGYDGSHVTTAETHLSVLPLGYADGIPREISRDAFVEIEGLTHRIVGRVSMDQIVVDTGPRRYARGTTATVFGPGGTTAPTIHDWARWSGSIAHTIVTGIGARVRRSIA</sequence>
<name>A0A4Q8AEP5_9MICC</name>
<comment type="function">
    <text evidence="4">Catalyzes the interconversion of L-alanine and D-alanine. May also act on other amino acids.</text>
</comment>
<keyword evidence="2 4" id="KW-0663">Pyridoxal phosphate</keyword>
<evidence type="ECO:0000256" key="1">
    <source>
        <dbReference type="ARBA" id="ARBA00001933"/>
    </source>
</evidence>
<dbReference type="GO" id="GO:0008784">
    <property type="term" value="F:alanine racemase activity"/>
    <property type="evidence" value="ECO:0007669"/>
    <property type="project" value="UniProtKB-UniRule"/>
</dbReference>
<dbReference type="GO" id="GO:0030632">
    <property type="term" value="P:D-alanine biosynthetic process"/>
    <property type="evidence" value="ECO:0007669"/>
    <property type="project" value="UniProtKB-UniRule"/>
</dbReference>
<comment type="catalytic activity">
    <reaction evidence="4">
        <text>L-alanine = D-alanine</text>
        <dbReference type="Rhea" id="RHEA:20249"/>
        <dbReference type="ChEBI" id="CHEBI:57416"/>
        <dbReference type="ChEBI" id="CHEBI:57972"/>
        <dbReference type="EC" id="5.1.1.1"/>
    </reaction>
</comment>
<feature type="binding site" evidence="4 6">
    <location>
        <position position="309"/>
    </location>
    <ligand>
        <name>substrate</name>
    </ligand>
</feature>
<proteinExistence type="inferred from homology"/>
<evidence type="ECO:0000256" key="4">
    <source>
        <dbReference type="HAMAP-Rule" id="MF_01201"/>
    </source>
</evidence>
<reference evidence="8 9" key="1">
    <citation type="submission" date="2019-02" db="EMBL/GenBank/DDBJ databases">
        <title>Sequencing the genomes of 1000 actinobacteria strains.</title>
        <authorList>
            <person name="Klenk H.-P."/>
        </authorList>
    </citation>
    <scope>NUCLEOTIDE SEQUENCE [LARGE SCALE GENOMIC DNA]</scope>
    <source>
        <strain evidence="8 9">DSM 17364</strain>
    </source>
</reference>
<dbReference type="Proteomes" id="UP000292685">
    <property type="component" value="Unassembled WGS sequence"/>
</dbReference>
<evidence type="ECO:0000256" key="6">
    <source>
        <dbReference type="PIRSR" id="PIRSR600821-52"/>
    </source>
</evidence>
<dbReference type="EMBL" id="SHLA01000001">
    <property type="protein sequence ID" value="RZU62654.1"/>
    <property type="molecule type" value="Genomic_DNA"/>
</dbReference>
<evidence type="ECO:0000313" key="9">
    <source>
        <dbReference type="Proteomes" id="UP000292685"/>
    </source>
</evidence>
<dbReference type="SMART" id="SM01005">
    <property type="entry name" value="Ala_racemase_C"/>
    <property type="match status" value="1"/>
</dbReference>
<dbReference type="EC" id="5.1.1.1" evidence="4"/>
<feature type="binding site" evidence="4 6">
    <location>
        <position position="133"/>
    </location>
    <ligand>
        <name>substrate</name>
    </ligand>
</feature>
<comment type="cofactor">
    <cofactor evidence="1 4 5">
        <name>pyridoxal 5'-phosphate</name>
        <dbReference type="ChEBI" id="CHEBI:597326"/>
    </cofactor>
</comment>
<feature type="active site" description="Proton acceptor; specific for L-alanine" evidence="4">
    <location>
        <position position="261"/>
    </location>
</feature>
<evidence type="ECO:0000259" key="7">
    <source>
        <dbReference type="SMART" id="SM01005"/>
    </source>
</evidence>
<dbReference type="PANTHER" id="PTHR30511">
    <property type="entry name" value="ALANINE RACEMASE"/>
    <property type="match status" value="1"/>
</dbReference>
<dbReference type="Pfam" id="PF01168">
    <property type="entry name" value="Ala_racemase_N"/>
    <property type="match status" value="1"/>
</dbReference>
<evidence type="ECO:0000256" key="2">
    <source>
        <dbReference type="ARBA" id="ARBA00022898"/>
    </source>
</evidence>
<comment type="caution">
    <text evidence="8">The sequence shown here is derived from an EMBL/GenBank/DDBJ whole genome shotgun (WGS) entry which is preliminary data.</text>
</comment>
<dbReference type="PROSITE" id="PS00395">
    <property type="entry name" value="ALANINE_RACEMASE"/>
    <property type="match status" value="1"/>
</dbReference>
<gene>
    <name evidence="8" type="ORF">EV380_2252</name>
</gene>
<dbReference type="AlphaFoldDB" id="A0A4Q8AEP5"/>
<dbReference type="SUPFAM" id="SSF50621">
    <property type="entry name" value="Alanine racemase C-terminal domain-like"/>
    <property type="match status" value="1"/>
</dbReference>
<accession>A0A4Q8AEP5</accession>
<dbReference type="SUPFAM" id="SSF51419">
    <property type="entry name" value="PLP-binding barrel"/>
    <property type="match status" value="1"/>
</dbReference>
<dbReference type="RefSeq" id="WP_242607591.1">
    <property type="nucleotide sequence ID" value="NZ_SHLA01000001.1"/>
</dbReference>
<dbReference type="GO" id="GO:0009252">
    <property type="term" value="P:peptidoglycan biosynthetic process"/>
    <property type="evidence" value="ECO:0007669"/>
    <property type="project" value="TreeGrafter"/>
</dbReference>
<protein>
    <recommendedName>
        <fullName evidence="4">Alanine racemase</fullName>
        <ecNumber evidence="4">5.1.1.1</ecNumber>
    </recommendedName>
</protein>
<keyword evidence="9" id="KW-1185">Reference proteome</keyword>
<comment type="pathway">
    <text evidence="4">Amino-acid biosynthesis; D-alanine biosynthesis; D-alanine from L-alanine: step 1/1.</text>
</comment>
<dbReference type="PANTHER" id="PTHR30511:SF0">
    <property type="entry name" value="ALANINE RACEMASE, CATABOLIC-RELATED"/>
    <property type="match status" value="1"/>
</dbReference>
<dbReference type="InterPro" id="IPR009006">
    <property type="entry name" value="Ala_racemase/Decarboxylase_C"/>
</dbReference>
<dbReference type="CDD" id="cd00430">
    <property type="entry name" value="PLPDE_III_AR"/>
    <property type="match status" value="1"/>
</dbReference>
<feature type="active site" description="Proton acceptor; specific for D-alanine" evidence="4">
    <location>
        <position position="37"/>
    </location>
</feature>
<evidence type="ECO:0000256" key="3">
    <source>
        <dbReference type="ARBA" id="ARBA00023235"/>
    </source>
</evidence>
<dbReference type="GO" id="GO:0005829">
    <property type="term" value="C:cytosol"/>
    <property type="evidence" value="ECO:0007669"/>
    <property type="project" value="TreeGrafter"/>
</dbReference>
<organism evidence="8 9">
    <name type="scientific">Zhihengliuella halotolerans</name>
    <dbReference type="NCBI Taxonomy" id="370736"/>
    <lineage>
        <taxon>Bacteria</taxon>
        <taxon>Bacillati</taxon>
        <taxon>Actinomycetota</taxon>
        <taxon>Actinomycetes</taxon>
        <taxon>Micrococcales</taxon>
        <taxon>Micrococcaceae</taxon>
        <taxon>Zhihengliuella</taxon>
    </lineage>
</organism>
<evidence type="ECO:0000256" key="5">
    <source>
        <dbReference type="PIRSR" id="PIRSR600821-50"/>
    </source>
</evidence>
<dbReference type="InterPro" id="IPR020622">
    <property type="entry name" value="Ala_racemase_pyridoxalP-BS"/>
</dbReference>
<dbReference type="PRINTS" id="PR00992">
    <property type="entry name" value="ALARACEMASE"/>
</dbReference>
<dbReference type="InterPro" id="IPR011079">
    <property type="entry name" value="Ala_racemase_C"/>
</dbReference>
<feature type="modified residue" description="N6-(pyridoxal phosphate)lysine" evidence="4 5">
    <location>
        <position position="37"/>
    </location>
</feature>
<feature type="domain" description="Alanine racemase C-terminal" evidence="7">
    <location>
        <begin position="240"/>
        <end position="367"/>
    </location>
</feature>
<dbReference type="HAMAP" id="MF_01201">
    <property type="entry name" value="Ala_racemase"/>
    <property type="match status" value="1"/>
</dbReference>
<dbReference type="Gene3D" id="3.20.20.10">
    <property type="entry name" value="Alanine racemase"/>
    <property type="match status" value="1"/>
</dbReference>
<dbReference type="Gene3D" id="2.40.37.10">
    <property type="entry name" value="Lyase, Ornithine Decarboxylase, Chain A, domain 1"/>
    <property type="match status" value="1"/>
</dbReference>
<dbReference type="GO" id="GO:0030170">
    <property type="term" value="F:pyridoxal phosphate binding"/>
    <property type="evidence" value="ECO:0007669"/>
    <property type="project" value="UniProtKB-UniRule"/>
</dbReference>
<keyword evidence="3 4" id="KW-0413">Isomerase</keyword>
<dbReference type="NCBIfam" id="TIGR00492">
    <property type="entry name" value="alr"/>
    <property type="match status" value="1"/>
</dbReference>
<dbReference type="InterPro" id="IPR000821">
    <property type="entry name" value="Ala_racemase"/>
</dbReference>
<comment type="similarity">
    <text evidence="4">Belongs to the alanine racemase family.</text>
</comment>
<dbReference type="UniPathway" id="UPA00042">
    <property type="reaction ID" value="UER00497"/>
</dbReference>
<dbReference type="Pfam" id="PF00842">
    <property type="entry name" value="Ala_racemase_C"/>
    <property type="match status" value="1"/>
</dbReference>
<dbReference type="InterPro" id="IPR001608">
    <property type="entry name" value="Ala_racemase_N"/>
</dbReference>
<dbReference type="InterPro" id="IPR029066">
    <property type="entry name" value="PLP-binding_barrel"/>
</dbReference>